<evidence type="ECO:0000313" key="1">
    <source>
        <dbReference type="EMBL" id="KNG94987.1"/>
    </source>
</evidence>
<dbReference type="OrthoDB" id="5567366at2"/>
<sequence>MTNPRFFGFGSLVNTRTHDYPVTGDAEAAGWERVWVQTPDRSVTFLSARPAPGVAIGGLVCAVPGGDWRALDERESGYVRAEVAGDLGLIGPVAIYTTPGLAPAQDATRPILLSYLDVVIQGFADRGGVDSALRFFDTTTGWDVPVLDDRAAPRYPRHQAHTPDTQALVDAQLDRLGVARIRV</sequence>
<dbReference type="Proteomes" id="UP000036938">
    <property type="component" value="Unassembled WGS sequence"/>
</dbReference>
<accession>A0A0L1JTH2</accession>
<organism evidence="1 2">
    <name type="scientific">Pseudaestuariivita atlantica</name>
    <dbReference type="NCBI Taxonomy" id="1317121"/>
    <lineage>
        <taxon>Bacteria</taxon>
        <taxon>Pseudomonadati</taxon>
        <taxon>Pseudomonadota</taxon>
        <taxon>Alphaproteobacteria</taxon>
        <taxon>Rhodobacterales</taxon>
        <taxon>Paracoccaceae</taxon>
        <taxon>Pseudaestuariivita</taxon>
    </lineage>
</organism>
<dbReference type="EMBL" id="AQQZ01000002">
    <property type="protein sequence ID" value="KNG94987.1"/>
    <property type="molecule type" value="Genomic_DNA"/>
</dbReference>
<name>A0A0L1JTH2_9RHOB</name>
<reference evidence="1 2" key="1">
    <citation type="journal article" date="2015" name="Int. J. Syst. Evol. Microbiol.">
        <title>Aestuariivita atlantica sp. nov., isolated from deep sea sediment of the Atlantic Ocean.</title>
        <authorList>
            <person name="Li G."/>
            <person name="Lai Q."/>
            <person name="Du Y."/>
            <person name="Liu X."/>
            <person name="Sun F."/>
            <person name="Shao Z."/>
        </authorList>
    </citation>
    <scope>NUCLEOTIDE SEQUENCE [LARGE SCALE GENOMIC DNA]</scope>
    <source>
        <strain evidence="1 2">22II-S11-z3</strain>
    </source>
</reference>
<dbReference type="PATRIC" id="fig|1317121.7.peg.1662"/>
<comment type="caution">
    <text evidence="1">The sequence shown here is derived from an EMBL/GenBank/DDBJ whole genome shotgun (WGS) entry which is preliminary data.</text>
</comment>
<evidence type="ECO:0008006" key="3">
    <source>
        <dbReference type="Google" id="ProtNLM"/>
    </source>
</evidence>
<dbReference type="InterPro" id="IPR013024">
    <property type="entry name" value="GGCT-like"/>
</dbReference>
<gene>
    <name evidence="1" type="ORF">ATO11_06405</name>
</gene>
<dbReference type="CDD" id="cd06661">
    <property type="entry name" value="GGCT_like"/>
    <property type="match status" value="1"/>
</dbReference>
<dbReference type="STRING" id="1317121.ATO11_06405"/>
<keyword evidence="2" id="KW-1185">Reference proteome</keyword>
<protein>
    <recommendedName>
        <fullName evidence="3">Gamma-glutamylcyclotransferase AIG2-like domain-containing protein</fullName>
    </recommendedName>
</protein>
<proteinExistence type="predicted"/>
<dbReference type="RefSeq" id="WP_050529981.1">
    <property type="nucleotide sequence ID" value="NZ_AQQZ01000002.1"/>
</dbReference>
<dbReference type="AlphaFoldDB" id="A0A0L1JTH2"/>
<dbReference type="Gene3D" id="3.10.490.10">
    <property type="entry name" value="Gamma-glutamyl cyclotransferase-like"/>
    <property type="match status" value="1"/>
</dbReference>
<evidence type="ECO:0000313" key="2">
    <source>
        <dbReference type="Proteomes" id="UP000036938"/>
    </source>
</evidence>